<protein>
    <submittedName>
        <fullName evidence="2">Transposase</fullName>
    </submittedName>
</protein>
<evidence type="ECO:0000313" key="2">
    <source>
        <dbReference type="EMBL" id="MCK8140587.1"/>
    </source>
</evidence>
<reference evidence="2" key="1">
    <citation type="submission" date="2022-04" db="EMBL/GenBank/DDBJ databases">
        <title>Flavobacterium pygoscelis sp. nov. isolated from Chinstrap chick (Pygoscelis antarcticus).</title>
        <authorList>
            <person name="Irgang R."/>
            <person name="Poblete-Morales M."/>
            <person name="Avendano-Herrera R."/>
        </authorList>
    </citation>
    <scope>NUCLEOTIDE SEQUENCE</scope>
    <source>
        <strain evidence="2">I-SCBP12n</strain>
    </source>
</reference>
<evidence type="ECO:0000313" key="3">
    <source>
        <dbReference type="Proteomes" id="UP001139260"/>
    </source>
</evidence>
<keyword evidence="3" id="KW-1185">Reference proteome</keyword>
<comment type="caution">
    <text evidence="2">The sequence shown here is derived from an EMBL/GenBank/DDBJ whole genome shotgun (WGS) entry which is preliminary data.</text>
</comment>
<proteinExistence type="predicted"/>
<dbReference type="AlphaFoldDB" id="A0A9X2BJT2"/>
<dbReference type="Pfam" id="PF13751">
    <property type="entry name" value="DDE_Tnp_1_6"/>
    <property type="match status" value="1"/>
</dbReference>
<accession>A0A9X2BJT2</accession>
<dbReference type="Proteomes" id="UP001139260">
    <property type="component" value="Unassembled WGS sequence"/>
</dbReference>
<organism evidence="2 3">
    <name type="scientific">Flavobacterium pygoscelis</name>
    <dbReference type="NCBI Taxonomy" id="2893176"/>
    <lineage>
        <taxon>Bacteria</taxon>
        <taxon>Pseudomonadati</taxon>
        <taxon>Bacteroidota</taxon>
        <taxon>Flavobacteriia</taxon>
        <taxon>Flavobacteriales</taxon>
        <taxon>Flavobacteriaceae</taxon>
        <taxon>Flavobacterium</taxon>
    </lineage>
</organism>
<dbReference type="EMBL" id="JALNUB010000001">
    <property type="protein sequence ID" value="MCK8140587.1"/>
    <property type="molecule type" value="Genomic_DNA"/>
</dbReference>
<dbReference type="RefSeq" id="WP_248427339.1">
    <property type="nucleotide sequence ID" value="NZ_JALNUB010000001.1"/>
</dbReference>
<dbReference type="InterPro" id="IPR025668">
    <property type="entry name" value="Tnp_DDE_dom"/>
</dbReference>
<feature type="domain" description="Transposase DDE" evidence="1">
    <location>
        <begin position="22"/>
        <end position="82"/>
    </location>
</feature>
<evidence type="ECO:0000259" key="1">
    <source>
        <dbReference type="Pfam" id="PF13751"/>
    </source>
</evidence>
<gene>
    <name evidence="2" type="ORF">MW871_01645</name>
</gene>
<sequence length="83" mass="9753">MTTLLTKNDQNLYKESQTTTVFIQYHSVCQEVNCNDFSVRGQCFKAQGNRRIEINHNLQKLKTKARENLKIELGKEIYSKRCI</sequence>
<name>A0A9X2BJT2_9FLAO</name>